<feature type="compositionally biased region" description="Low complexity" evidence="8">
    <location>
        <begin position="119"/>
        <end position="173"/>
    </location>
</feature>
<dbReference type="GO" id="GO:0030509">
    <property type="term" value="P:BMP signaling pathway"/>
    <property type="evidence" value="ECO:0007669"/>
    <property type="project" value="TreeGrafter"/>
</dbReference>
<dbReference type="InterPro" id="IPR013790">
    <property type="entry name" value="Dwarfin"/>
</dbReference>
<dbReference type="GO" id="GO:0030154">
    <property type="term" value="P:cell differentiation"/>
    <property type="evidence" value="ECO:0007669"/>
    <property type="project" value="TreeGrafter"/>
</dbReference>
<dbReference type="GO" id="GO:0005737">
    <property type="term" value="C:cytoplasm"/>
    <property type="evidence" value="ECO:0007669"/>
    <property type="project" value="UniProtKB-SubCell"/>
</dbReference>
<dbReference type="SMART" id="SM00523">
    <property type="entry name" value="DWA"/>
    <property type="match status" value="1"/>
</dbReference>
<dbReference type="GO" id="GO:0070411">
    <property type="term" value="F:I-SMAD binding"/>
    <property type="evidence" value="ECO:0007669"/>
    <property type="project" value="TreeGrafter"/>
</dbReference>
<evidence type="ECO:0000256" key="6">
    <source>
        <dbReference type="ARBA" id="ARBA00023242"/>
    </source>
</evidence>
<dbReference type="OrthoDB" id="5875866at2759"/>
<organism evidence="11">
    <name type="scientific">Strongyloides ratti</name>
    <name type="common">Parasitic roundworm</name>
    <dbReference type="NCBI Taxonomy" id="34506"/>
    <lineage>
        <taxon>Eukaryota</taxon>
        <taxon>Metazoa</taxon>
        <taxon>Ecdysozoa</taxon>
        <taxon>Nematoda</taxon>
        <taxon>Chromadorea</taxon>
        <taxon>Rhabditida</taxon>
        <taxon>Tylenchina</taxon>
        <taxon>Panagrolaimomorpha</taxon>
        <taxon>Strongyloidoidea</taxon>
        <taxon>Strongyloididae</taxon>
        <taxon>Strongyloides</taxon>
    </lineage>
</organism>
<evidence type="ECO:0000313" key="11">
    <source>
        <dbReference type="EMBL" id="CEF66143.1"/>
    </source>
</evidence>
<keyword evidence="2" id="KW-0479">Metal-binding</keyword>
<dbReference type="InterPro" id="IPR036578">
    <property type="entry name" value="SMAD_MH1_sf"/>
</dbReference>
<keyword evidence="4 7" id="KW-0805">Transcription regulation</keyword>
<evidence type="ECO:0000256" key="4">
    <source>
        <dbReference type="ARBA" id="ARBA00023015"/>
    </source>
</evidence>
<evidence type="ECO:0000256" key="8">
    <source>
        <dbReference type="SAM" id="MobiDB-lite"/>
    </source>
</evidence>
<evidence type="ECO:0000313" key="12">
    <source>
        <dbReference type="Proteomes" id="UP000035682"/>
    </source>
</evidence>
<dbReference type="GO" id="GO:0009653">
    <property type="term" value="P:anatomical structure morphogenesis"/>
    <property type="evidence" value="ECO:0007669"/>
    <property type="project" value="TreeGrafter"/>
</dbReference>
<dbReference type="CTD" id="36378507"/>
<dbReference type="OMA" id="CCIIAIS"/>
<dbReference type="CDD" id="cd10492">
    <property type="entry name" value="MH1_SMAD_4"/>
    <property type="match status" value="1"/>
</dbReference>
<dbReference type="RefSeq" id="XP_024505343.1">
    <property type="nucleotide sequence ID" value="XM_024651690.1"/>
</dbReference>
<dbReference type="PANTHER" id="PTHR13703">
    <property type="entry name" value="SMAD"/>
    <property type="match status" value="1"/>
</dbReference>
<dbReference type="SUPFAM" id="SSF49879">
    <property type="entry name" value="SMAD/FHA domain"/>
    <property type="match status" value="1"/>
</dbReference>
<accession>A0A090LDD3</accession>
<dbReference type="GO" id="GO:0071144">
    <property type="term" value="C:heteromeric SMAD protein complex"/>
    <property type="evidence" value="ECO:0007669"/>
    <property type="project" value="TreeGrafter"/>
</dbReference>
<dbReference type="GO" id="GO:0009791">
    <property type="term" value="P:post-embryonic development"/>
    <property type="evidence" value="ECO:0007669"/>
    <property type="project" value="UniProtKB-ARBA"/>
</dbReference>
<dbReference type="SMART" id="SM00524">
    <property type="entry name" value="DWB"/>
    <property type="match status" value="1"/>
</dbReference>
<dbReference type="InterPro" id="IPR013019">
    <property type="entry name" value="MAD_homology_MH1"/>
</dbReference>
<protein>
    <recommendedName>
        <fullName evidence="7">Mothers against decapentaplegic homolog</fullName>
        <shortName evidence="7">MAD homolog</shortName>
        <shortName evidence="7">Mothers against DPP homolog</shortName>
    </recommendedName>
    <alternativeName>
        <fullName evidence="7">SMAD family member</fullName>
    </alternativeName>
</protein>
<name>A0A090LDD3_STRRB</name>
<feature type="domain" description="MH2" evidence="10">
    <location>
        <begin position="454"/>
        <end position="674"/>
    </location>
</feature>
<evidence type="ECO:0000259" key="10">
    <source>
        <dbReference type="PROSITE" id="PS51076"/>
    </source>
</evidence>
<reference evidence="13" key="2">
    <citation type="submission" date="2020-12" db="UniProtKB">
        <authorList>
            <consortium name="WormBaseParasite"/>
        </authorList>
    </citation>
    <scope>IDENTIFICATION</scope>
</reference>
<dbReference type="GO" id="GO:0060395">
    <property type="term" value="P:SMAD protein signal transduction"/>
    <property type="evidence" value="ECO:0007669"/>
    <property type="project" value="TreeGrafter"/>
</dbReference>
<evidence type="ECO:0000256" key="2">
    <source>
        <dbReference type="ARBA" id="ARBA00022723"/>
    </source>
</evidence>
<dbReference type="EMBL" id="LN609529">
    <property type="protein sequence ID" value="CEF66143.1"/>
    <property type="molecule type" value="Genomic_DNA"/>
</dbReference>
<dbReference type="InterPro" id="IPR003619">
    <property type="entry name" value="MAD_homology1_Dwarfin-type"/>
</dbReference>
<reference evidence="11 12" key="1">
    <citation type="submission" date="2014-09" db="EMBL/GenBank/DDBJ databases">
        <authorList>
            <person name="Martin A.A."/>
        </authorList>
    </citation>
    <scope>NUCLEOTIDE SEQUENCE</scope>
    <source>
        <strain evidence="12">ED321</strain>
        <strain evidence="11">ED321 Heterogonic</strain>
    </source>
</reference>
<keyword evidence="7" id="KW-0963">Cytoplasm</keyword>
<feature type="compositionally biased region" description="Polar residues" evidence="8">
    <location>
        <begin position="326"/>
        <end position="344"/>
    </location>
</feature>
<dbReference type="PROSITE" id="PS51076">
    <property type="entry name" value="MH2"/>
    <property type="match status" value="1"/>
</dbReference>
<dbReference type="Gene3D" id="3.90.520.10">
    <property type="entry name" value="SMAD MH1 domain"/>
    <property type="match status" value="1"/>
</dbReference>
<proteinExistence type="inferred from homology"/>
<keyword evidence="12" id="KW-1185">Reference proteome</keyword>
<dbReference type="PANTHER" id="PTHR13703:SF45">
    <property type="entry name" value="MOTHERS AGAINST DECAPENTAPLEGIC HOMOLOG"/>
    <property type="match status" value="1"/>
</dbReference>
<dbReference type="FunFam" id="2.60.200.10:FF:000002">
    <property type="entry name" value="Mothers against decapentaplegic homolog"/>
    <property type="match status" value="1"/>
</dbReference>
<dbReference type="GO" id="GO:0000978">
    <property type="term" value="F:RNA polymerase II cis-regulatory region sequence-specific DNA binding"/>
    <property type="evidence" value="ECO:0007669"/>
    <property type="project" value="TreeGrafter"/>
</dbReference>
<comment type="subcellular location">
    <subcellularLocation>
        <location evidence="7">Cytoplasm</location>
    </subcellularLocation>
    <subcellularLocation>
        <location evidence="7">Nucleus</location>
    </subcellularLocation>
</comment>
<dbReference type="Gene3D" id="2.60.200.10">
    <property type="match status" value="1"/>
</dbReference>
<dbReference type="GeneID" id="36378507"/>
<dbReference type="GO" id="GO:0000981">
    <property type="term" value="F:DNA-binding transcription factor activity, RNA polymerase II-specific"/>
    <property type="evidence" value="ECO:0007669"/>
    <property type="project" value="TreeGrafter"/>
</dbReference>
<dbReference type="Proteomes" id="UP000035682">
    <property type="component" value="Unplaced"/>
</dbReference>
<dbReference type="STRING" id="34506.A0A090LDD3"/>
<dbReference type="PROSITE" id="PS51075">
    <property type="entry name" value="MH1"/>
    <property type="match status" value="1"/>
</dbReference>
<dbReference type="GO" id="GO:0051239">
    <property type="term" value="P:regulation of multicellular organismal process"/>
    <property type="evidence" value="ECO:0007669"/>
    <property type="project" value="UniProtKB-ARBA"/>
</dbReference>
<keyword evidence="3" id="KW-0862">Zinc</keyword>
<evidence type="ECO:0000256" key="1">
    <source>
        <dbReference type="ARBA" id="ARBA00005545"/>
    </source>
</evidence>
<dbReference type="WBParaSite" id="SRAE_2000081300.1">
    <property type="protein sequence ID" value="SRAE_2000081300.1"/>
    <property type="gene ID" value="WBGene00261013"/>
</dbReference>
<evidence type="ECO:0000259" key="9">
    <source>
        <dbReference type="PROSITE" id="PS51075"/>
    </source>
</evidence>
<dbReference type="GO" id="GO:0050793">
    <property type="term" value="P:regulation of developmental process"/>
    <property type="evidence" value="ECO:0007669"/>
    <property type="project" value="UniProtKB-ARBA"/>
</dbReference>
<evidence type="ECO:0000313" key="13">
    <source>
        <dbReference type="WBParaSite" id="SRAE_2000081300.1"/>
    </source>
</evidence>
<dbReference type="InterPro" id="IPR008984">
    <property type="entry name" value="SMAD_FHA_dom_sf"/>
</dbReference>
<dbReference type="WormBase" id="SRAE_2000081300">
    <property type="protein sequence ID" value="SRP09164"/>
    <property type="gene ID" value="WBGene00261013"/>
</dbReference>
<sequence>MFNNTEDNTLLQGTPTNKNVFLNNHQEMPYYSSAMPSSYPTTNGNMYTCHGDSNLYINGNYNNINIEVYNNTTLVNTNLMQNGNFFYPQNDFNNYSGYSNIIPTNDSYYTSSTDDRDISSNTKSSYSYLSQGNNNTNITSTTITSSNNPSNNIYNTIPSNNGKSQSLQHQLKQSYDHSSKQATSNDPCAQIAHVLQCYQQGGQQPEFVKKAIESLVKKLKDKRTELDALITAVTSAGKTPSTCVTIPRSLDGRLQVAGKKGVPHVVYAQIWRWPNVNKSELQKLPICEVSNDNQELICINPYHYERVVSSSSTTMLEMKNLRVNGPSSTSPYIDNNNTQGNGTYERNHTGNLDYANHDVISSINPISKKEPFLMYGRNQTPSGILSHLPEGGSNFVTELSTPIIRNLDYPNNNSNNSIKDEFNKDRYIEAKNNLYARYDISRVITPQIPWPDHWCSISYYELDTQIGETFKVSKDITEVIIDGGMNTSDAKRGRFCIGALSNVHRCEASEKARLYIGKGVRLKWTPSNCVYLESMSTKAVFVRSYYLDFENNLVYGSTVHKFLCGAERKLFDLKWAYAEMCEQTRSAEMAVLAQARAVAGLPQNHIISPSLIEHADTGVDDLRRVCCTISISFVKGWGPGYTRSVIKETPCWVEIQLTRPLQLLDRLLKQSNTA</sequence>
<evidence type="ECO:0000256" key="5">
    <source>
        <dbReference type="ARBA" id="ARBA00023163"/>
    </source>
</evidence>
<dbReference type="Pfam" id="PF03165">
    <property type="entry name" value="MH1"/>
    <property type="match status" value="1"/>
</dbReference>
<comment type="similarity">
    <text evidence="1 7">Belongs to the dwarfin/SMAD family.</text>
</comment>
<feature type="domain" description="MH1" evidence="9">
    <location>
        <begin position="190"/>
        <end position="313"/>
    </location>
</feature>
<feature type="region of interest" description="Disordered" evidence="8">
    <location>
        <begin position="110"/>
        <end position="184"/>
    </location>
</feature>
<keyword evidence="6 7" id="KW-0539">Nucleus</keyword>
<keyword evidence="5 7" id="KW-0804">Transcription</keyword>
<dbReference type="InterPro" id="IPR017855">
    <property type="entry name" value="SMAD-like_dom_sf"/>
</dbReference>
<evidence type="ECO:0000256" key="3">
    <source>
        <dbReference type="ARBA" id="ARBA00022833"/>
    </source>
</evidence>
<dbReference type="AlphaFoldDB" id="A0A090LDD3"/>
<gene>
    <name evidence="11 13 14" type="ORF">SRAE_2000081300</name>
</gene>
<dbReference type="GO" id="GO:0046872">
    <property type="term" value="F:metal ion binding"/>
    <property type="evidence" value="ECO:0007669"/>
    <property type="project" value="UniProtKB-KW"/>
</dbReference>
<dbReference type="InterPro" id="IPR001132">
    <property type="entry name" value="SMAD_dom_Dwarfin-type"/>
</dbReference>
<dbReference type="Pfam" id="PF03166">
    <property type="entry name" value="MH2"/>
    <property type="match status" value="1"/>
</dbReference>
<dbReference type="SUPFAM" id="SSF56366">
    <property type="entry name" value="SMAD MH1 domain"/>
    <property type="match status" value="1"/>
</dbReference>
<feature type="region of interest" description="Disordered" evidence="8">
    <location>
        <begin position="326"/>
        <end position="350"/>
    </location>
</feature>
<dbReference type="eggNOG" id="KOG3701">
    <property type="taxonomic scope" value="Eukaryota"/>
</dbReference>
<evidence type="ECO:0000256" key="7">
    <source>
        <dbReference type="RuleBase" id="RU361195"/>
    </source>
</evidence>
<evidence type="ECO:0000313" key="14">
    <source>
        <dbReference type="WormBase" id="SRAE_2000081300"/>
    </source>
</evidence>